<reference evidence="1 2" key="1">
    <citation type="journal article" date="2014" name="Genome Biol. Evol.">
        <title>The genome of the myxosporean Thelohanellus kitauei shows adaptations to nutrient acquisition within its fish host.</title>
        <authorList>
            <person name="Yang Y."/>
            <person name="Xiong J."/>
            <person name="Zhou Z."/>
            <person name="Huo F."/>
            <person name="Miao W."/>
            <person name="Ran C."/>
            <person name="Liu Y."/>
            <person name="Zhang J."/>
            <person name="Feng J."/>
            <person name="Wang M."/>
            <person name="Wang M."/>
            <person name="Wang L."/>
            <person name="Yao B."/>
        </authorList>
    </citation>
    <scope>NUCLEOTIDE SEQUENCE [LARGE SCALE GENOMIC DNA]</scope>
    <source>
        <strain evidence="1">Wuqing</strain>
    </source>
</reference>
<name>A0A0C2M8K8_THEKT</name>
<organism evidence="1 2">
    <name type="scientific">Thelohanellus kitauei</name>
    <name type="common">Myxosporean</name>
    <dbReference type="NCBI Taxonomy" id="669202"/>
    <lineage>
        <taxon>Eukaryota</taxon>
        <taxon>Metazoa</taxon>
        <taxon>Cnidaria</taxon>
        <taxon>Myxozoa</taxon>
        <taxon>Myxosporea</taxon>
        <taxon>Bivalvulida</taxon>
        <taxon>Platysporina</taxon>
        <taxon>Myxobolidae</taxon>
        <taxon>Thelohanellus</taxon>
    </lineage>
</organism>
<dbReference type="Proteomes" id="UP000031668">
    <property type="component" value="Unassembled WGS sequence"/>
</dbReference>
<sequence>MFCTAGDIKEYVFSNIEKLKAPRDYPDYARAVTIRYFTSFTPFIRAVSDGLSSRAACDLLISCLATSRMFLKTSSLISPAVLNTLKSEKYNLVLLYMALAHGIKVKKNSHLSQSERSNASI</sequence>
<evidence type="ECO:0000313" key="2">
    <source>
        <dbReference type="Proteomes" id="UP000031668"/>
    </source>
</evidence>
<gene>
    <name evidence="1" type="ORF">RF11_06080</name>
</gene>
<keyword evidence="2" id="KW-1185">Reference proteome</keyword>
<accession>A0A0C2M8K8</accession>
<protein>
    <submittedName>
        <fullName evidence="1">Uncharacterized protein</fullName>
    </submittedName>
</protein>
<dbReference type="EMBL" id="JWZT01004717">
    <property type="protein sequence ID" value="KII63330.1"/>
    <property type="molecule type" value="Genomic_DNA"/>
</dbReference>
<comment type="caution">
    <text evidence="1">The sequence shown here is derived from an EMBL/GenBank/DDBJ whole genome shotgun (WGS) entry which is preliminary data.</text>
</comment>
<evidence type="ECO:0000313" key="1">
    <source>
        <dbReference type="EMBL" id="KII63330.1"/>
    </source>
</evidence>
<dbReference type="AlphaFoldDB" id="A0A0C2M8K8"/>
<proteinExistence type="predicted"/>